<dbReference type="PANTHER" id="PTHR11051">
    <property type="entry name" value="GLYCOSYL HYDROLASE-RELATED"/>
    <property type="match status" value="1"/>
</dbReference>
<dbReference type="InterPro" id="IPR011013">
    <property type="entry name" value="Gal_mutarotase_sf_dom"/>
</dbReference>
<keyword evidence="9" id="KW-1185">Reference proteome</keyword>
<feature type="domain" description="Glycoside hydrolase family 65 C-terminal" evidence="6">
    <location>
        <begin position="724"/>
        <end position="787"/>
    </location>
</feature>
<keyword evidence="4" id="KW-0326">Glycosidase</keyword>
<dbReference type="GO" id="GO:0016787">
    <property type="term" value="F:hydrolase activity"/>
    <property type="evidence" value="ECO:0007669"/>
    <property type="project" value="UniProtKB-KW"/>
</dbReference>
<dbReference type="Gene3D" id="2.70.98.40">
    <property type="entry name" value="Glycoside hydrolase, family 65, N-terminal domain"/>
    <property type="match status" value="1"/>
</dbReference>
<reference evidence="8 9" key="1">
    <citation type="submission" date="2020-03" db="EMBL/GenBank/DDBJ databases">
        <title>Draft genome of Streptomyces sp. ventii, isolated from the Axial Seamount in the Pacific Ocean, and resequencing of the two type strains Streptomyces lonarensis strain NCL 716 and Streptomyces bohaiensis strain 11A07.</title>
        <authorList>
            <person name="Loughran R.M."/>
            <person name="Pfannmuller K.M."/>
            <person name="Wasson B.J."/>
            <person name="Deadmond M.C."/>
            <person name="Paddock B.E."/>
            <person name="Koyack M.J."/>
            <person name="Gallegos D.A."/>
            <person name="Mitchell E.A."/>
            <person name="Ushijima B."/>
            <person name="Saw J.H."/>
            <person name="Mcphail K.L."/>
            <person name="Videau P."/>
        </authorList>
    </citation>
    <scope>NUCLEOTIDE SEQUENCE [LARGE SCALE GENOMIC DNA]</scope>
    <source>
        <strain evidence="8 9">11A07</strain>
    </source>
</reference>
<dbReference type="InterPro" id="IPR005195">
    <property type="entry name" value="Glyco_hydro_65_M"/>
</dbReference>
<feature type="domain" description="Glycoside hydrolase family 65 N-terminal" evidence="7">
    <location>
        <begin position="9"/>
        <end position="267"/>
    </location>
</feature>
<dbReference type="SUPFAM" id="SSF74650">
    <property type="entry name" value="Galactose mutarotase-like"/>
    <property type="match status" value="1"/>
</dbReference>
<dbReference type="RefSeq" id="WP_168088278.1">
    <property type="nucleotide sequence ID" value="NZ_BHZH01000228.1"/>
</dbReference>
<feature type="domain" description="Glycoside hydrolase family 65 central catalytic" evidence="5">
    <location>
        <begin position="320"/>
        <end position="714"/>
    </location>
</feature>
<dbReference type="InterPro" id="IPR012341">
    <property type="entry name" value="6hp_glycosidase-like_sf"/>
</dbReference>
<name>A0ABX1CB55_9ACTN</name>
<organism evidence="8 9">
    <name type="scientific">Streptomyces bohaiensis</name>
    <dbReference type="NCBI Taxonomy" id="1431344"/>
    <lineage>
        <taxon>Bacteria</taxon>
        <taxon>Bacillati</taxon>
        <taxon>Actinomycetota</taxon>
        <taxon>Actinomycetes</taxon>
        <taxon>Kitasatosporales</taxon>
        <taxon>Streptomycetaceae</taxon>
        <taxon>Streptomyces</taxon>
    </lineage>
</organism>
<proteinExistence type="inferred from homology"/>
<keyword evidence="3" id="KW-0808">Transferase</keyword>
<keyword evidence="8" id="KW-0378">Hydrolase</keyword>
<sequence length="809" mass="89225">MTVDLWRWTYEGYDPSTERLREALCTLGNGYLGTRGACSETPAGPGHYPGTYVAGCYDRLTSSVAGRSTDNEEMVNLPNWLPLRFRVAADGGDGTWLSPDSPRLTAHRQTLDLRAGTLRRWSEYAVDTAGGRLAVEQTRLVHMHHPHLAAQRTAFTPVGWSGTIEVESGIDGDVRNAGVARYRDLAGRHLTDVCAGTDGGEVVWLQCRTVDSDVRVAVAARTRAAGAPEAPRTTEVGGSAVAQRLRIPVRDGATAHVDKTAAIHTSRDTAIGSAGHAARAGARDAEEFPRLLASHRRAWDALWQRARVDVPGEAGHILHLHLFHVLQTLSPHTADLDVGVPARGLHGEAYRGHVFWDELFVLPWMNLHFPEVSRSLLAYRHRRLPAARRAARAAGAAGAMYPWQSGSDGREETPRLHLNPRSGRWLADHSRLQHHVGSAVAYNVWQYASSTADTDFLLGDGAEMLLEVARFWADRAEWDGSLERYRIHGVVGPDEYHDSYPGASTPGLSDNAYTNVTAAWVLSRALDVHRALPPGRRDELSGRLGLRPDEPERWEHVAHTLHVPFHDGVISQFAGYEALAELDWAAYRRRYPDIRRLDRLLEAEGDSVNRYRASKQADVLMLGYLFSPRELHGLMAQLGVVLDDAVWRSTVDYYLRRTSHGSTLSSVVHAWVLARSRPEQAWHHAWEALTGDVADLQGGTTPEGVHLGAMAGTLDFVQRGLTGLEQHDGALWLDPAPLPELARFRLGVRVLGHRDVELRFRRGAVLVEVPRASRGALRVRLAGREVLVQPGQVARLRLPPPAVGARRAG</sequence>
<comment type="caution">
    <text evidence="8">The sequence shown here is derived from an EMBL/GenBank/DDBJ whole genome shotgun (WGS) entry which is preliminary data.</text>
</comment>
<dbReference type="PANTHER" id="PTHR11051:SF8">
    <property type="entry name" value="PROTEIN-GLUCOSYLGALACTOSYLHYDROXYLYSINE GLUCOSIDASE"/>
    <property type="match status" value="1"/>
</dbReference>
<dbReference type="PIRSF" id="PIRSF036289">
    <property type="entry name" value="Glycosyl_hydrolase_malt_phosph"/>
    <property type="match status" value="1"/>
</dbReference>
<protein>
    <submittedName>
        <fullName evidence="8">Glycoside hydrolase family 65 protein</fullName>
    </submittedName>
</protein>
<evidence type="ECO:0000256" key="4">
    <source>
        <dbReference type="ARBA" id="ARBA00023295"/>
    </source>
</evidence>
<dbReference type="EMBL" id="JAAVJC010000075">
    <property type="protein sequence ID" value="NJQ15506.1"/>
    <property type="molecule type" value="Genomic_DNA"/>
</dbReference>
<evidence type="ECO:0000259" key="5">
    <source>
        <dbReference type="Pfam" id="PF03632"/>
    </source>
</evidence>
<keyword evidence="2" id="KW-0328">Glycosyltransferase</keyword>
<evidence type="ECO:0000313" key="8">
    <source>
        <dbReference type="EMBL" id="NJQ15506.1"/>
    </source>
</evidence>
<dbReference type="Pfam" id="PF03632">
    <property type="entry name" value="Glyco_hydro_65m"/>
    <property type="match status" value="1"/>
</dbReference>
<dbReference type="Gene3D" id="1.50.10.10">
    <property type="match status" value="1"/>
</dbReference>
<evidence type="ECO:0000256" key="3">
    <source>
        <dbReference type="ARBA" id="ARBA00022679"/>
    </source>
</evidence>
<dbReference type="InterPro" id="IPR005196">
    <property type="entry name" value="Glyco_hydro_65_N"/>
</dbReference>
<evidence type="ECO:0000259" key="7">
    <source>
        <dbReference type="Pfam" id="PF03636"/>
    </source>
</evidence>
<gene>
    <name evidence="8" type="ORF">HCN52_11220</name>
</gene>
<dbReference type="Pfam" id="PF03633">
    <property type="entry name" value="Glyco_hydro_65C"/>
    <property type="match status" value="1"/>
</dbReference>
<comment type="similarity">
    <text evidence="1">Belongs to the glycosyl hydrolase 65 family.</text>
</comment>
<dbReference type="InterPro" id="IPR008928">
    <property type="entry name" value="6-hairpin_glycosidase_sf"/>
</dbReference>
<dbReference type="SUPFAM" id="SSF48208">
    <property type="entry name" value="Six-hairpin glycosidases"/>
    <property type="match status" value="1"/>
</dbReference>
<dbReference type="Proteomes" id="UP000727056">
    <property type="component" value="Unassembled WGS sequence"/>
</dbReference>
<evidence type="ECO:0000313" key="9">
    <source>
        <dbReference type="Proteomes" id="UP000727056"/>
    </source>
</evidence>
<dbReference type="InterPro" id="IPR017045">
    <property type="entry name" value="Malt_Pase/Glycosyl_Hdrlase"/>
</dbReference>
<accession>A0ABX1CB55</accession>
<evidence type="ECO:0000256" key="2">
    <source>
        <dbReference type="ARBA" id="ARBA00022676"/>
    </source>
</evidence>
<evidence type="ECO:0000259" key="6">
    <source>
        <dbReference type="Pfam" id="PF03633"/>
    </source>
</evidence>
<evidence type="ECO:0000256" key="1">
    <source>
        <dbReference type="ARBA" id="ARBA00006768"/>
    </source>
</evidence>
<dbReference type="InterPro" id="IPR037018">
    <property type="entry name" value="GH65_N"/>
</dbReference>
<dbReference type="InterPro" id="IPR005194">
    <property type="entry name" value="Glyco_hydro_65_C"/>
</dbReference>
<dbReference type="Pfam" id="PF03636">
    <property type="entry name" value="Glyco_hydro_65N"/>
    <property type="match status" value="1"/>
</dbReference>